<name>A0ABN9WBA1_9DINO</name>
<comment type="subcellular location">
    <subcellularLocation>
        <location evidence="1">Membrane</location>
        <topology evidence="1">Multi-pass membrane protein</topology>
    </subcellularLocation>
</comment>
<evidence type="ECO:0000256" key="2">
    <source>
        <dbReference type="SAM" id="Phobius"/>
    </source>
</evidence>
<organism evidence="3 4">
    <name type="scientific">Prorocentrum cordatum</name>
    <dbReference type="NCBI Taxonomy" id="2364126"/>
    <lineage>
        <taxon>Eukaryota</taxon>
        <taxon>Sar</taxon>
        <taxon>Alveolata</taxon>
        <taxon>Dinophyceae</taxon>
        <taxon>Prorocentrales</taxon>
        <taxon>Prorocentraceae</taxon>
        <taxon>Prorocentrum</taxon>
    </lineage>
</organism>
<evidence type="ECO:0008006" key="5">
    <source>
        <dbReference type="Google" id="ProtNLM"/>
    </source>
</evidence>
<comment type="caution">
    <text evidence="3">The sequence shown here is derived from an EMBL/GenBank/DDBJ whole genome shotgun (WGS) entry which is preliminary data.</text>
</comment>
<sequence length="509" mass="57563">MEEESMDEGNLKVWSPAHGPRQVFFSMVVKLLYDIDNVNQRFSAKILLRFQWMLSEEEMRSWEADHRRFKAEWTPPVVDVRNSMDMSVEQSEVSVGMLGNMLIGKCTQALSGTFLEVMELQRFPFDHQEFTVILQFPDSDEKFQLRPAADQPRFVQMPQDPQLLPEYVFSNPVLELGSTSFEELQHDFKYKTISQPTLVLRLQACRSWMSYVNKIVITLALVSAAVILAFLIPSGDLADRLAHATTLFLTAIAFQLVVSTSLPQIDYMTVMDKYIMHLNVFILSVMGSMSFLGWAGQQDDWEAESIADLDRYALIVALCMWCAIHGLLGYRGWHALRCSQSVGIVSSSGSSMPSLSASSQYTMVVGATQKFFGSFPEYQAEANIANDFTFWTGIWYSKDFYGPHGIEYVFFFMESDHEGKAQLMARKITGDNNVPCGEISIRTTNGVPELGGSSVPFEVKVREDTSDPEGFFWVTSGSMRAHSLNQLNIYYESLPTVVSSTFVRQFSIS</sequence>
<dbReference type="PANTHER" id="PTHR18945">
    <property type="entry name" value="NEUROTRANSMITTER GATED ION CHANNEL"/>
    <property type="match status" value="1"/>
</dbReference>
<accession>A0ABN9WBA1</accession>
<dbReference type="InterPro" id="IPR038050">
    <property type="entry name" value="Neuro_actylchol_rec"/>
</dbReference>
<feature type="transmembrane region" description="Helical" evidence="2">
    <location>
        <begin position="312"/>
        <end position="330"/>
    </location>
</feature>
<evidence type="ECO:0000313" key="4">
    <source>
        <dbReference type="Proteomes" id="UP001189429"/>
    </source>
</evidence>
<feature type="transmembrane region" description="Helical" evidence="2">
    <location>
        <begin position="211"/>
        <end position="232"/>
    </location>
</feature>
<dbReference type="InterPro" id="IPR036719">
    <property type="entry name" value="Neuro-gated_channel_TM_sf"/>
</dbReference>
<reference evidence="3" key="1">
    <citation type="submission" date="2023-10" db="EMBL/GenBank/DDBJ databases">
        <authorList>
            <person name="Chen Y."/>
            <person name="Shah S."/>
            <person name="Dougan E. K."/>
            <person name="Thang M."/>
            <person name="Chan C."/>
        </authorList>
    </citation>
    <scope>NUCLEOTIDE SEQUENCE [LARGE SCALE GENOMIC DNA]</scope>
</reference>
<gene>
    <name evidence="3" type="ORF">PCOR1329_LOCUS65749</name>
</gene>
<dbReference type="InterPro" id="IPR036734">
    <property type="entry name" value="Neur_chan_lig-bd_sf"/>
</dbReference>
<protein>
    <recommendedName>
        <fullName evidence="5">Neurotransmitter-gated ion-channel ligand-binding domain-containing protein</fullName>
    </recommendedName>
</protein>
<proteinExistence type="predicted"/>
<evidence type="ECO:0000256" key="1">
    <source>
        <dbReference type="ARBA" id="ARBA00004141"/>
    </source>
</evidence>
<dbReference type="Gene3D" id="2.70.170.10">
    <property type="entry name" value="Neurotransmitter-gated ion-channel ligand-binding domain"/>
    <property type="match status" value="1"/>
</dbReference>
<evidence type="ECO:0000313" key="3">
    <source>
        <dbReference type="EMBL" id="CAK0883560.1"/>
    </source>
</evidence>
<dbReference type="Proteomes" id="UP001189429">
    <property type="component" value="Unassembled WGS sequence"/>
</dbReference>
<keyword evidence="4" id="KW-1185">Reference proteome</keyword>
<keyword evidence="2" id="KW-0472">Membrane</keyword>
<dbReference type="SUPFAM" id="SSF90112">
    <property type="entry name" value="Neurotransmitter-gated ion-channel transmembrane pore"/>
    <property type="match status" value="1"/>
</dbReference>
<dbReference type="EMBL" id="CAUYUJ010018428">
    <property type="protein sequence ID" value="CAK0883560.1"/>
    <property type="molecule type" value="Genomic_DNA"/>
</dbReference>
<dbReference type="Pfam" id="PF12014">
    <property type="entry name" value="Cyclin_D1_bind"/>
    <property type="match status" value="1"/>
</dbReference>
<keyword evidence="2" id="KW-1133">Transmembrane helix</keyword>
<keyword evidence="2" id="KW-0812">Transmembrane</keyword>
<dbReference type="Gene3D" id="1.20.58.390">
    <property type="entry name" value="Neurotransmitter-gated ion-channel transmembrane domain"/>
    <property type="match status" value="1"/>
</dbReference>
<feature type="transmembrane region" description="Helical" evidence="2">
    <location>
        <begin position="244"/>
        <end position="262"/>
    </location>
</feature>
<feature type="transmembrane region" description="Helical" evidence="2">
    <location>
        <begin position="274"/>
        <end position="292"/>
    </location>
</feature>
<dbReference type="InterPro" id="IPR006201">
    <property type="entry name" value="Neur_channel"/>
</dbReference>